<feature type="transmembrane region" description="Helical" evidence="1">
    <location>
        <begin position="30"/>
        <end position="47"/>
    </location>
</feature>
<keyword evidence="1" id="KW-1133">Transmembrane helix</keyword>
<dbReference type="RefSeq" id="XP_014564481.1">
    <property type="nucleotide sequence ID" value="XM_014708995.1"/>
</dbReference>
<feature type="transmembrane region" description="Helical" evidence="1">
    <location>
        <begin position="67"/>
        <end position="88"/>
    </location>
</feature>
<name>A0A0B2UMD7_9MICR</name>
<accession>A0A0B2UMD7</accession>
<evidence type="ECO:0000313" key="2">
    <source>
        <dbReference type="EMBL" id="KHN70439.1"/>
    </source>
</evidence>
<feature type="transmembrane region" description="Helical" evidence="1">
    <location>
        <begin position="184"/>
        <end position="209"/>
    </location>
</feature>
<keyword evidence="1" id="KW-0812">Transmembrane</keyword>
<dbReference type="HOGENOM" id="CLU_1069978_0_0_1"/>
<dbReference type="GeneID" id="26260935"/>
<dbReference type="EMBL" id="JOKQ01000001">
    <property type="protein sequence ID" value="KHN70439.1"/>
    <property type="molecule type" value="Genomic_DNA"/>
</dbReference>
<dbReference type="VEuPathDB" id="MicrosporidiaDB:M896_010920"/>
<protein>
    <submittedName>
        <fullName evidence="2">Uncharacterized protein</fullName>
    </submittedName>
</protein>
<feature type="transmembrane region" description="Helical" evidence="1">
    <location>
        <begin position="100"/>
        <end position="133"/>
    </location>
</feature>
<evidence type="ECO:0000313" key="3">
    <source>
        <dbReference type="Proteomes" id="UP000031056"/>
    </source>
</evidence>
<keyword evidence="1" id="KW-0472">Membrane</keyword>
<organism evidence="2 3">
    <name type="scientific">Ordospora colligata OC4</name>
    <dbReference type="NCBI Taxonomy" id="1354746"/>
    <lineage>
        <taxon>Eukaryota</taxon>
        <taxon>Fungi</taxon>
        <taxon>Fungi incertae sedis</taxon>
        <taxon>Microsporidia</taxon>
        <taxon>Ordosporidae</taxon>
        <taxon>Ordospora</taxon>
    </lineage>
</organism>
<dbReference type="AlphaFoldDB" id="A0A0B2UMD7"/>
<dbReference type="OrthoDB" id="2189952at2759"/>
<feature type="transmembrane region" description="Helical" evidence="1">
    <location>
        <begin position="216"/>
        <end position="237"/>
    </location>
</feature>
<gene>
    <name evidence="2" type="ORF">M896_010920</name>
</gene>
<proteinExistence type="predicted"/>
<dbReference type="InParanoid" id="A0A0B2UMD7"/>
<evidence type="ECO:0000256" key="1">
    <source>
        <dbReference type="SAM" id="Phobius"/>
    </source>
</evidence>
<dbReference type="Proteomes" id="UP000031056">
    <property type="component" value="Unassembled WGS sequence"/>
</dbReference>
<reference evidence="2 3" key="1">
    <citation type="journal article" date="2014" name="MBio">
        <title>The Ordospora colligata genome; evolution of extreme reduction in microsporidia and host-to-parasite horizontal gene transfer.</title>
        <authorList>
            <person name="Pombert J.-F."/>
            <person name="Haag K.L."/>
            <person name="Beidas S."/>
            <person name="Ebert D."/>
            <person name="Keeling P.J."/>
        </authorList>
    </citation>
    <scope>NUCLEOTIDE SEQUENCE [LARGE SCALE GENOMIC DNA]</scope>
    <source>
        <strain evidence="2 3">OC4</strain>
    </source>
</reference>
<sequence>MESPINLRRQAFLYSVPALMITSRFSESSLFVLSIPSSMAAFAIRDMKMKMCVSNVLFIASLMFPRMYFVCYGFSIGTVYTSIGSLCLGKMRSDGLRIGIVAESIGLFVSLCYTINPVVCLVMAIMQFVNIYYLDLPPVESQDHREAYSKMNKLLKGASFSDRASEYKAIVGKENDVLMFRADFLMPMMMSSLPNVLKAVVCCTSLVFIKKSYWMCFMMYSFVILSSRWICAILAFFCDFVPGHPVYRLVSAQVLHMALK</sequence>
<keyword evidence="3" id="KW-1185">Reference proteome</keyword>
<comment type="caution">
    <text evidence="2">The sequence shown here is derived from an EMBL/GenBank/DDBJ whole genome shotgun (WGS) entry which is preliminary data.</text>
</comment>